<evidence type="ECO:0000256" key="1">
    <source>
        <dbReference type="SAM" id="MobiDB-lite"/>
    </source>
</evidence>
<keyword evidence="3" id="KW-0132">Cell division</keyword>
<dbReference type="OrthoDB" id="2051525at2"/>
<organism evidence="3 4">
    <name type="scientific">Robinsoniella peoriensis</name>
    <dbReference type="NCBI Taxonomy" id="180332"/>
    <lineage>
        <taxon>Bacteria</taxon>
        <taxon>Bacillati</taxon>
        <taxon>Bacillota</taxon>
        <taxon>Clostridia</taxon>
        <taxon>Lachnospirales</taxon>
        <taxon>Lachnospiraceae</taxon>
        <taxon>Robinsoniella</taxon>
    </lineage>
</organism>
<feature type="region of interest" description="Disordered" evidence="1">
    <location>
        <begin position="1"/>
        <end position="64"/>
    </location>
</feature>
<protein>
    <submittedName>
        <fullName evidence="3">Protein required for the initiation of cell division</fullName>
    </submittedName>
</protein>
<keyword evidence="2" id="KW-1133">Transmembrane helix</keyword>
<reference evidence="3 4" key="1">
    <citation type="journal article" date="2019" name="Anaerobe">
        <title>Detection of Robinsoniella peoriensis in multiple bone samples of a trauma patient.</title>
        <authorList>
            <person name="Schrottner P."/>
            <person name="Hartwich K."/>
            <person name="Bunk B."/>
            <person name="Schober I."/>
            <person name="Helbig S."/>
            <person name="Rudolph W.W."/>
            <person name="Gunzer F."/>
        </authorList>
    </citation>
    <scope>NUCLEOTIDE SEQUENCE [LARGE SCALE GENOMIC DNA]</scope>
    <source>
        <strain evidence="3 4">DSM 106044</strain>
    </source>
</reference>
<name>A0A4U8Q789_9FIRM</name>
<feature type="transmembrane region" description="Helical" evidence="2">
    <location>
        <begin position="71"/>
        <end position="93"/>
    </location>
</feature>
<dbReference type="Proteomes" id="UP000306509">
    <property type="component" value="Unassembled WGS sequence"/>
</dbReference>
<feature type="compositionally biased region" description="Basic and acidic residues" evidence="1">
    <location>
        <begin position="37"/>
        <end position="47"/>
    </location>
</feature>
<proteinExistence type="predicted"/>
<keyword evidence="4" id="KW-1185">Reference proteome</keyword>
<dbReference type="STRING" id="180332.GCA_000797495_04041"/>
<evidence type="ECO:0000313" key="4">
    <source>
        <dbReference type="Proteomes" id="UP000306509"/>
    </source>
</evidence>
<comment type="caution">
    <text evidence="3">The sequence shown here is derived from an EMBL/GenBank/DDBJ whole genome shotgun (WGS) entry which is preliminary data.</text>
</comment>
<accession>A0A4U8Q789</accession>
<keyword evidence="2" id="KW-0472">Membrane</keyword>
<feature type="compositionally biased region" description="Basic residues" evidence="1">
    <location>
        <begin position="48"/>
        <end position="64"/>
    </location>
</feature>
<evidence type="ECO:0000256" key="2">
    <source>
        <dbReference type="SAM" id="Phobius"/>
    </source>
</evidence>
<evidence type="ECO:0000313" key="3">
    <source>
        <dbReference type="EMBL" id="TLD00369.1"/>
    </source>
</evidence>
<gene>
    <name evidence="3" type="ORF">DSM106044_02677</name>
</gene>
<dbReference type="EMBL" id="QGQD01000055">
    <property type="protein sequence ID" value="TLD00369.1"/>
    <property type="molecule type" value="Genomic_DNA"/>
</dbReference>
<dbReference type="RefSeq" id="WP_044293114.1">
    <property type="nucleotide sequence ID" value="NZ_CABMJZ010000006.1"/>
</dbReference>
<feature type="compositionally biased region" description="Basic and acidic residues" evidence="1">
    <location>
        <begin position="1"/>
        <end position="12"/>
    </location>
</feature>
<keyword evidence="3" id="KW-0131">Cell cycle</keyword>
<dbReference type="GO" id="GO:0051301">
    <property type="term" value="P:cell division"/>
    <property type="evidence" value="ECO:0007669"/>
    <property type="project" value="UniProtKB-KW"/>
</dbReference>
<sequence>MGRSARRPEHGYARRNQHQTRAYVDGNTARELQAVPRRQENRPVRQEPRRKRRPATSQKTRKNREKALQMNFAYVIFLTAAAVATLFVCVNYLQLQAANTAHRKNVTVLESQLSSLKLANDTKYDETMASVDLEKIKDIAINELGMVYAQEGQIINYNSQDGDYVRQYEDVPTNK</sequence>
<keyword evidence="2" id="KW-0812">Transmembrane</keyword>
<dbReference type="AlphaFoldDB" id="A0A4U8Q789"/>